<dbReference type="Proteomes" id="UP000215145">
    <property type="component" value="Unassembled WGS sequence"/>
</dbReference>
<keyword evidence="2" id="KW-1185">Reference proteome</keyword>
<dbReference type="EMBL" id="NMUQ01000001">
    <property type="protein sequence ID" value="OXM15236.1"/>
    <property type="molecule type" value="Genomic_DNA"/>
</dbReference>
<reference evidence="1 2" key="1">
    <citation type="submission" date="2017-07" db="EMBL/GenBank/DDBJ databases">
        <title>Paenibacillus herberti R33 genome sequencing and assembly.</title>
        <authorList>
            <person name="Su W."/>
        </authorList>
    </citation>
    <scope>NUCLEOTIDE SEQUENCE [LARGE SCALE GENOMIC DNA]</scope>
    <source>
        <strain evidence="1 2">R33</strain>
    </source>
</reference>
<accession>A0A229NYX8</accession>
<evidence type="ECO:0000313" key="1">
    <source>
        <dbReference type="EMBL" id="OXM15236.1"/>
    </source>
</evidence>
<sequence>MDWYFTIKRYYELGCYTAAQVLRFAELGKLSLDQAQEITGARNEQ</sequence>
<name>A0A229NYX8_9BACL</name>
<gene>
    <name evidence="1" type="ORF">CGZ75_00350</name>
</gene>
<dbReference type="InterPro" id="IPR010022">
    <property type="entry name" value="XkdX"/>
</dbReference>
<dbReference type="Pfam" id="PF09693">
    <property type="entry name" value="Phage_XkdX"/>
    <property type="match status" value="1"/>
</dbReference>
<protein>
    <submittedName>
        <fullName evidence="1">XkdX family protein</fullName>
    </submittedName>
</protein>
<dbReference type="RefSeq" id="WP_089522085.1">
    <property type="nucleotide sequence ID" value="NZ_NMUQ01000001.1"/>
</dbReference>
<proteinExistence type="predicted"/>
<dbReference type="OrthoDB" id="1925295at2"/>
<evidence type="ECO:0000313" key="2">
    <source>
        <dbReference type="Proteomes" id="UP000215145"/>
    </source>
</evidence>
<comment type="caution">
    <text evidence="1">The sequence shown here is derived from an EMBL/GenBank/DDBJ whole genome shotgun (WGS) entry which is preliminary data.</text>
</comment>
<organism evidence="1 2">
    <name type="scientific">Paenibacillus herberti</name>
    <dbReference type="NCBI Taxonomy" id="1619309"/>
    <lineage>
        <taxon>Bacteria</taxon>
        <taxon>Bacillati</taxon>
        <taxon>Bacillota</taxon>
        <taxon>Bacilli</taxon>
        <taxon>Bacillales</taxon>
        <taxon>Paenibacillaceae</taxon>
        <taxon>Paenibacillus</taxon>
    </lineage>
</organism>
<dbReference type="NCBIfam" id="TIGR01669">
    <property type="entry name" value="phage_XkdX"/>
    <property type="match status" value="1"/>
</dbReference>
<dbReference type="AlphaFoldDB" id="A0A229NYX8"/>